<dbReference type="InterPro" id="IPR010982">
    <property type="entry name" value="Lambda_DNA-bd_dom_sf"/>
</dbReference>
<proteinExistence type="predicted"/>
<dbReference type="Gene3D" id="1.10.260.40">
    <property type="entry name" value="lambda repressor-like DNA-binding domains"/>
    <property type="match status" value="1"/>
</dbReference>
<keyword evidence="3" id="KW-1185">Reference proteome</keyword>
<dbReference type="AlphaFoldDB" id="A0A2S6MVK2"/>
<organism evidence="2 3">
    <name type="scientific">Rhodoblastus sphagnicola</name>
    <dbReference type="NCBI Taxonomy" id="333368"/>
    <lineage>
        <taxon>Bacteria</taxon>
        <taxon>Pseudomonadati</taxon>
        <taxon>Pseudomonadota</taxon>
        <taxon>Alphaproteobacteria</taxon>
        <taxon>Hyphomicrobiales</taxon>
        <taxon>Rhodoblastaceae</taxon>
        <taxon>Rhodoblastus</taxon>
    </lineage>
</organism>
<gene>
    <name evidence="2" type="ORF">CCR94_22385</name>
</gene>
<name>A0A2S6MVK2_9HYPH</name>
<evidence type="ECO:0000259" key="1">
    <source>
        <dbReference type="PROSITE" id="PS50943"/>
    </source>
</evidence>
<feature type="domain" description="HTH cro/C1-type" evidence="1">
    <location>
        <begin position="69"/>
        <end position="123"/>
    </location>
</feature>
<dbReference type="InterPro" id="IPR001387">
    <property type="entry name" value="Cro/C1-type_HTH"/>
</dbReference>
<reference evidence="2 3" key="1">
    <citation type="journal article" date="2018" name="Arch. Microbiol.">
        <title>New insights into the metabolic potential of the phototrophic purple bacterium Rhodopila globiformis DSM 161(T) from its draft genome sequence and evidence for a vanadium-dependent nitrogenase.</title>
        <authorList>
            <person name="Imhoff J.F."/>
            <person name="Rahn T."/>
            <person name="Kunzel S."/>
            <person name="Neulinger S.C."/>
        </authorList>
    </citation>
    <scope>NUCLEOTIDE SEQUENCE [LARGE SCALE GENOMIC DNA]</scope>
    <source>
        <strain evidence="2 3">DSM 16996</strain>
    </source>
</reference>
<sequence>MFRIWLAHGSNAFKETRRAEVSVDKRGKFAGVHGNYCLLPDFRPAFDSELRVTIMTDVNPIDKHVGGRLRALREARGLAAEELVRAGGLSIDRLERLEEGRERLNVDDMRRLCVLLGATPSDFFRGLSDGASSGPVGGDLSIEDEGRLLLSDFRRIADPKKRRMLMTLATAFAQETVQ</sequence>
<evidence type="ECO:0000313" key="3">
    <source>
        <dbReference type="Proteomes" id="UP000239089"/>
    </source>
</evidence>
<dbReference type="Proteomes" id="UP000239089">
    <property type="component" value="Unassembled WGS sequence"/>
</dbReference>
<accession>A0A2S6MVK2</accession>
<protein>
    <recommendedName>
        <fullName evidence="1">HTH cro/C1-type domain-containing protein</fullName>
    </recommendedName>
</protein>
<dbReference type="CDD" id="cd00093">
    <property type="entry name" value="HTH_XRE"/>
    <property type="match status" value="1"/>
</dbReference>
<dbReference type="SUPFAM" id="SSF47413">
    <property type="entry name" value="lambda repressor-like DNA-binding domains"/>
    <property type="match status" value="1"/>
</dbReference>
<dbReference type="EMBL" id="NHSJ01000134">
    <property type="protein sequence ID" value="PPQ26391.1"/>
    <property type="molecule type" value="Genomic_DNA"/>
</dbReference>
<evidence type="ECO:0000313" key="2">
    <source>
        <dbReference type="EMBL" id="PPQ26391.1"/>
    </source>
</evidence>
<dbReference type="Pfam" id="PF13560">
    <property type="entry name" value="HTH_31"/>
    <property type="match status" value="1"/>
</dbReference>
<dbReference type="PROSITE" id="PS50943">
    <property type="entry name" value="HTH_CROC1"/>
    <property type="match status" value="1"/>
</dbReference>
<dbReference type="SMART" id="SM00530">
    <property type="entry name" value="HTH_XRE"/>
    <property type="match status" value="1"/>
</dbReference>
<dbReference type="GO" id="GO:0003677">
    <property type="term" value="F:DNA binding"/>
    <property type="evidence" value="ECO:0007669"/>
    <property type="project" value="InterPro"/>
</dbReference>
<comment type="caution">
    <text evidence="2">The sequence shown here is derived from an EMBL/GenBank/DDBJ whole genome shotgun (WGS) entry which is preliminary data.</text>
</comment>